<protein>
    <submittedName>
        <fullName evidence="1">Uncharacterized protein</fullName>
    </submittedName>
</protein>
<evidence type="ECO:0000313" key="2">
    <source>
        <dbReference type="Proteomes" id="UP000499080"/>
    </source>
</evidence>
<accession>A0A4Y2MQE5</accession>
<evidence type="ECO:0000313" key="1">
    <source>
        <dbReference type="EMBL" id="GBN27826.1"/>
    </source>
</evidence>
<keyword evidence="2" id="KW-1185">Reference proteome</keyword>
<dbReference type="Proteomes" id="UP000499080">
    <property type="component" value="Unassembled WGS sequence"/>
</dbReference>
<reference evidence="1 2" key="1">
    <citation type="journal article" date="2019" name="Sci. Rep.">
        <title>Orb-weaving spider Araneus ventricosus genome elucidates the spidroin gene catalogue.</title>
        <authorList>
            <person name="Kono N."/>
            <person name="Nakamura H."/>
            <person name="Ohtoshi R."/>
            <person name="Moran D.A.P."/>
            <person name="Shinohara A."/>
            <person name="Yoshida Y."/>
            <person name="Fujiwara M."/>
            <person name="Mori M."/>
            <person name="Tomita M."/>
            <person name="Arakawa K."/>
        </authorList>
    </citation>
    <scope>NUCLEOTIDE SEQUENCE [LARGE SCALE GENOMIC DNA]</scope>
</reference>
<dbReference type="EMBL" id="BGPR01007558">
    <property type="protein sequence ID" value="GBN27826.1"/>
    <property type="molecule type" value="Genomic_DNA"/>
</dbReference>
<dbReference type="AlphaFoldDB" id="A0A4Y2MQE5"/>
<gene>
    <name evidence="1" type="ORF">AVEN_28125_1</name>
</gene>
<proteinExistence type="predicted"/>
<name>A0A4Y2MQE5_ARAVE</name>
<comment type="caution">
    <text evidence="1">The sequence shown here is derived from an EMBL/GenBank/DDBJ whole genome shotgun (WGS) entry which is preliminary data.</text>
</comment>
<organism evidence="1 2">
    <name type="scientific">Araneus ventricosus</name>
    <name type="common">Orbweaver spider</name>
    <name type="synonym">Epeira ventricosa</name>
    <dbReference type="NCBI Taxonomy" id="182803"/>
    <lineage>
        <taxon>Eukaryota</taxon>
        <taxon>Metazoa</taxon>
        <taxon>Ecdysozoa</taxon>
        <taxon>Arthropoda</taxon>
        <taxon>Chelicerata</taxon>
        <taxon>Arachnida</taxon>
        <taxon>Araneae</taxon>
        <taxon>Araneomorphae</taxon>
        <taxon>Entelegynae</taxon>
        <taxon>Araneoidea</taxon>
        <taxon>Araneidae</taxon>
        <taxon>Araneus</taxon>
    </lineage>
</organism>
<sequence length="98" mass="11143">MLTLQIDNKHLLSECEETDGAITVRAPEKRRAKLEVMIWMKRIRCDSKKSNVRVSICRLTSRAAPTINIQAHDAVLKAPEHSLGLYDVPDPISEERFS</sequence>